<gene>
    <name evidence="3" type="ORF">AKK44_00555</name>
</gene>
<feature type="signal peptide" evidence="2">
    <location>
        <begin position="1"/>
        <end position="19"/>
    </location>
</feature>
<evidence type="ECO:0000256" key="1">
    <source>
        <dbReference type="SAM" id="MobiDB-lite"/>
    </source>
</evidence>
<name>A0A0P6S971_9STRE</name>
<feature type="region of interest" description="Disordered" evidence="1">
    <location>
        <begin position="27"/>
        <end position="57"/>
    </location>
</feature>
<dbReference type="NCBIfam" id="TIGR01363">
    <property type="entry name" value="strep_his_triad"/>
    <property type="match status" value="1"/>
</dbReference>
<dbReference type="AlphaFoldDB" id="A0A0P6S971"/>
<evidence type="ECO:0000313" key="3">
    <source>
        <dbReference type="EMBL" id="KPJ23149.1"/>
    </source>
</evidence>
<dbReference type="RefSeq" id="WP_054278059.1">
    <property type="nucleotide sequence ID" value="NZ_LHQM01000003.1"/>
</dbReference>
<reference evidence="3 4" key="1">
    <citation type="submission" date="2015-08" db="EMBL/GenBank/DDBJ databases">
        <title>Genome sequence of Streptococcus phocae subsp. phocae ATCC 51973T isolated from liver specimen obtained from seal.</title>
        <authorList>
            <person name="Avendano-Herrera R."/>
        </authorList>
    </citation>
    <scope>NUCLEOTIDE SEQUENCE [LARGE SCALE GENOMIC DNA]</scope>
    <source>
        <strain evidence="3 4">ATCC 51973</strain>
    </source>
</reference>
<accession>A0A0P6S971</accession>
<dbReference type="InterPro" id="IPR023832">
    <property type="entry name" value="His_triad_protein"/>
</dbReference>
<proteinExistence type="predicted"/>
<feature type="chain" id="PRO_5038513027" evidence="2">
    <location>
        <begin position="20"/>
        <end position="149"/>
    </location>
</feature>
<evidence type="ECO:0000313" key="4">
    <source>
        <dbReference type="Proteomes" id="UP000049578"/>
    </source>
</evidence>
<keyword evidence="2" id="KW-0732">Signal</keyword>
<dbReference type="EMBL" id="LHQM01000003">
    <property type="protein sequence ID" value="KPJ23149.1"/>
    <property type="molecule type" value="Genomic_DNA"/>
</dbReference>
<protein>
    <submittedName>
        <fullName evidence="3">Histidine triad (HIT) protein</fullName>
    </submittedName>
</protein>
<dbReference type="STRING" id="119224.AKK44_00555"/>
<dbReference type="Pfam" id="PF04270">
    <property type="entry name" value="Strep_his_triad"/>
    <property type="match status" value="1"/>
</dbReference>
<organism evidence="3 4">
    <name type="scientific">Streptococcus phocae</name>
    <dbReference type="NCBI Taxonomy" id="119224"/>
    <lineage>
        <taxon>Bacteria</taxon>
        <taxon>Bacillati</taxon>
        <taxon>Bacillota</taxon>
        <taxon>Bacilli</taxon>
        <taxon>Lactobacillales</taxon>
        <taxon>Streptococcaceae</taxon>
        <taxon>Streptococcus</taxon>
    </lineage>
</organism>
<dbReference type="Gene3D" id="3.10.50.90">
    <property type="match status" value="1"/>
</dbReference>
<dbReference type="PROSITE" id="PS51257">
    <property type="entry name" value="PROKAR_LIPOPROTEIN"/>
    <property type="match status" value="1"/>
</dbReference>
<evidence type="ECO:0000256" key="2">
    <source>
        <dbReference type="SAM" id="SignalP"/>
    </source>
</evidence>
<dbReference type="InterPro" id="IPR006270">
    <property type="entry name" value="Strep_his_triad_rpt"/>
</dbReference>
<dbReference type="Proteomes" id="UP000049578">
    <property type="component" value="Unassembled WGS sequence"/>
</dbReference>
<dbReference type="PATRIC" id="fig|119224.3.peg.838"/>
<comment type="caution">
    <text evidence="3">The sequence shown here is derived from an EMBL/GenBank/DDBJ whole genome shotgun (WGS) entry which is preliminary data.</text>
</comment>
<keyword evidence="4" id="KW-1185">Reference proteome</keyword>
<sequence>MIKKAYLSVCLLLTVIALAACQASQTKTNHHNTSKTAKTTHKQEKAGKSNTKTPDQIDKEEGIDVEQVVVSISDDGFVTSHGDHYHFYNGNVPFDSIFSSEVLAPEDYSLNTSDIINDVKNGYVIKLDDHYYVYFTDKEQADNLRQENE</sequence>